<sequence>MRTKKRVRNEGFGVLSKVQRDRYNNLVITSSDGKRLKMTTKYPEIGEIEAKARQLIGCTVAVFTSQTTANWSTLEYFCDLESLRSTRSRLASEPCGDFWSNISGEDGYIGDGVYAPK</sequence>
<dbReference type="RefSeq" id="WP_289961307.1">
    <property type="nucleotide sequence ID" value="NZ_JAUEOZ010000001.1"/>
</dbReference>
<proteinExistence type="predicted"/>
<name>A0ABT7Y058_9VIBR</name>
<dbReference type="Proteomes" id="UP001169719">
    <property type="component" value="Unassembled WGS sequence"/>
</dbReference>
<dbReference type="EMBL" id="JAUEOZ010000001">
    <property type="protein sequence ID" value="MDN2481174.1"/>
    <property type="molecule type" value="Genomic_DNA"/>
</dbReference>
<evidence type="ECO:0000313" key="1">
    <source>
        <dbReference type="EMBL" id="MDN2481174.1"/>
    </source>
</evidence>
<protein>
    <submittedName>
        <fullName evidence="1">Uncharacterized protein</fullName>
    </submittedName>
</protein>
<reference evidence="1" key="1">
    <citation type="submission" date="2024-05" db="EMBL/GenBank/DDBJ databases">
        <title>Genome Sequences of Four Agar- Degrading Marine Bacteria.</title>
        <authorList>
            <person name="Phillips E.K."/>
            <person name="Shaffer J.C."/>
            <person name="Henson M.W."/>
            <person name="Temperton B."/>
            <person name="Thrash C.J."/>
            <person name="Martin M.O."/>
        </authorList>
    </citation>
    <scope>NUCLEOTIDE SEQUENCE</scope>
    <source>
        <strain evidence="1">EKP203</strain>
    </source>
</reference>
<gene>
    <name evidence="1" type="ORF">QWJ08_07180</name>
</gene>
<accession>A0ABT7Y058</accession>
<comment type="caution">
    <text evidence="1">The sequence shown here is derived from an EMBL/GenBank/DDBJ whole genome shotgun (WGS) entry which is preliminary data.</text>
</comment>
<evidence type="ECO:0000313" key="2">
    <source>
        <dbReference type="Proteomes" id="UP001169719"/>
    </source>
</evidence>
<keyword evidence="2" id="KW-1185">Reference proteome</keyword>
<organism evidence="1 2">
    <name type="scientific">Vibrio agarivorans</name>
    <dbReference type="NCBI Taxonomy" id="153622"/>
    <lineage>
        <taxon>Bacteria</taxon>
        <taxon>Pseudomonadati</taxon>
        <taxon>Pseudomonadota</taxon>
        <taxon>Gammaproteobacteria</taxon>
        <taxon>Vibrionales</taxon>
        <taxon>Vibrionaceae</taxon>
        <taxon>Vibrio</taxon>
    </lineage>
</organism>